<proteinExistence type="predicted"/>
<sequence length="103" mass="11695">MTYLSYITKEINLFCCTEHSSMLKDSLKWLKKSAPTTRYTISATTNSRRTFPTGSISTHNFLETCVLTGVPFAATTLNYVSQRRGSSERWTAGIQYRRGTINK</sequence>
<evidence type="ECO:0000313" key="1">
    <source>
        <dbReference type="EMBL" id="CDW25126.1"/>
    </source>
</evidence>
<dbReference type="EMBL" id="HACA01007764">
    <property type="protein sequence ID" value="CDW25125.1"/>
    <property type="molecule type" value="Transcribed_RNA"/>
</dbReference>
<dbReference type="EMBL" id="HACA01007765">
    <property type="protein sequence ID" value="CDW25126.1"/>
    <property type="molecule type" value="Transcribed_RNA"/>
</dbReference>
<protein>
    <submittedName>
        <fullName evidence="1">Uncharacterized protein</fullName>
    </submittedName>
</protein>
<dbReference type="AlphaFoldDB" id="A0A0K2THY0"/>
<reference evidence="1" key="1">
    <citation type="submission" date="2014-05" db="EMBL/GenBank/DDBJ databases">
        <authorList>
            <person name="Chronopoulou M."/>
        </authorList>
    </citation>
    <scope>NUCLEOTIDE SEQUENCE</scope>
    <source>
        <tissue evidence="1">Whole organism</tissue>
    </source>
</reference>
<organism evidence="1">
    <name type="scientific">Lepeophtheirus salmonis</name>
    <name type="common">Salmon louse</name>
    <name type="synonym">Caligus salmonis</name>
    <dbReference type="NCBI Taxonomy" id="72036"/>
    <lineage>
        <taxon>Eukaryota</taxon>
        <taxon>Metazoa</taxon>
        <taxon>Ecdysozoa</taxon>
        <taxon>Arthropoda</taxon>
        <taxon>Crustacea</taxon>
        <taxon>Multicrustacea</taxon>
        <taxon>Hexanauplia</taxon>
        <taxon>Copepoda</taxon>
        <taxon>Siphonostomatoida</taxon>
        <taxon>Caligidae</taxon>
        <taxon>Lepeophtheirus</taxon>
    </lineage>
</organism>
<accession>A0A0K2THY0</accession>
<name>A0A0K2THY0_LEPSM</name>